<feature type="domain" description="TraI-like middle" evidence="3">
    <location>
        <begin position="232"/>
        <end position="325"/>
    </location>
</feature>
<accession>A0A286DS15</accession>
<dbReference type="OrthoDB" id="279005at2"/>
<evidence type="ECO:0000313" key="5">
    <source>
        <dbReference type="Proteomes" id="UP000219271"/>
    </source>
</evidence>
<organism evidence="4 5">
    <name type="scientific">Candidatus Pantoea floridensis</name>
    <dbReference type="NCBI Taxonomy" id="1938870"/>
    <lineage>
        <taxon>Bacteria</taxon>
        <taxon>Pseudomonadati</taxon>
        <taxon>Pseudomonadota</taxon>
        <taxon>Gammaproteobacteria</taxon>
        <taxon>Enterobacterales</taxon>
        <taxon>Erwiniaceae</taxon>
        <taxon>Pantoea</taxon>
    </lineage>
</organism>
<dbReference type="Pfam" id="PF22863">
    <property type="entry name" value="TraI_middle"/>
    <property type="match status" value="1"/>
</dbReference>
<evidence type="ECO:0000259" key="3">
    <source>
        <dbReference type="Pfam" id="PF22863"/>
    </source>
</evidence>
<sequence length="653" mass="74636">MNVIIPPKRRDKKTSFKKLVSYVSTREEKKPGEAVTHEAAHTSGTEYVATPGFGQLVDYVGRKRATPVTEIVSISPEGIQRVLSGEVLCETNCFSLDTAASEMNLTASQNRHCKDAVYHFILSWQSDEDPSPDAVFRSVRYSLKQLGMEEHQYVAAIHRDTDNIHCHVSANRVHPATFRAQNMWNDADELQKCCRVLERELGFKVDNGSWHMDAYGDLHRTRRDMPSAPRGAAKREIFSDKESLHGYAVRETRQILSDVIAQDKMSWDRLHNILYTRGLGLREQNGGLAVYDLMNPEGVSVKASDVHPDISLTSMVSQHGKYQPAPPVYNPDRPEDGMLDMQNCYLPQLHVRDQEARRERREARAIARDILRARYEAYRNGWEKPDLRAGERFRQIASHCVVAKAHVRESVRDPLMRKLMYRVAEFEKMKAMAELRLQLRQERQTLKETGENRPLSWKSWVEREAVKGDAAALSQMRGWAYREKRAARQQKTAWPEPNAVIHYGPGDDVPTFKSSEHETRLLRDGTVSYLRDGKPAVTDFGDRVEVYPAPDSKSDRFNNDLAAELTAWRSGDNTVLSGEQKAINRVLYSGVVRNLTKDNGRVFKVSDPKLMASVHATEESLRNRDVQPELKQAEPQHRDDENVRPVYRDLPRP</sequence>
<evidence type="ECO:0000313" key="4">
    <source>
        <dbReference type="EMBL" id="SOD61439.1"/>
    </source>
</evidence>
<dbReference type="EMBL" id="OCMY01000004">
    <property type="protein sequence ID" value="SOD61439.1"/>
    <property type="molecule type" value="Genomic_DNA"/>
</dbReference>
<dbReference type="AlphaFoldDB" id="A0A286DS15"/>
<keyword evidence="5" id="KW-1185">Reference proteome</keyword>
<dbReference type="InterPro" id="IPR005094">
    <property type="entry name" value="Endonuclease_MobA/VirD2"/>
</dbReference>
<proteinExistence type="predicted"/>
<feature type="domain" description="MobA/VirD2-like nuclease" evidence="2">
    <location>
        <begin position="87"/>
        <end position="202"/>
    </location>
</feature>
<evidence type="ECO:0000259" key="2">
    <source>
        <dbReference type="Pfam" id="PF03432"/>
    </source>
</evidence>
<dbReference type="Proteomes" id="UP000219271">
    <property type="component" value="Unassembled WGS sequence"/>
</dbReference>
<reference evidence="5" key="1">
    <citation type="submission" date="2017-09" db="EMBL/GenBank/DDBJ databases">
        <authorList>
            <person name="Varghese N."/>
            <person name="Submissions S."/>
        </authorList>
    </citation>
    <scope>NUCLEOTIDE SEQUENCE [LARGE SCALE GENOMIC DNA]</scope>
    <source>
        <strain evidence="5">JKS000234</strain>
    </source>
</reference>
<dbReference type="InterPro" id="IPR049751">
    <property type="entry name" value="TraI/MobA_relaxases"/>
</dbReference>
<gene>
    <name evidence="4" type="ORF">SAMN06273570_5135</name>
</gene>
<evidence type="ECO:0000256" key="1">
    <source>
        <dbReference type="SAM" id="MobiDB-lite"/>
    </source>
</evidence>
<dbReference type="RefSeq" id="WP_097098538.1">
    <property type="nucleotide sequence ID" value="NZ_OCMY01000004.1"/>
</dbReference>
<protein>
    <submittedName>
        <fullName evidence="4">Relaxase/Mobilisation nuclease domain-containing protein</fullName>
    </submittedName>
</protein>
<feature type="region of interest" description="Disordered" evidence="1">
    <location>
        <begin position="616"/>
        <end position="653"/>
    </location>
</feature>
<dbReference type="NCBIfam" id="NF041893">
    <property type="entry name" value="TraI_MobP_relax"/>
    <property type="match status" value="1"/>
</dbReference>
<dbReference type="InterPro" id="IPR054462">
    <property type="entry name" value="TraI_M"/>
</dbReference>
<name>A0A286DS15_9GAMM</name>
<dbReference type="Pfam" id="PF03432">
    <property type="entry name" value="Relaxase"/>
    <property type="match status" value="1"/>
</dbReference>